<evidence type="ECO:0000313" key="1">
    <source>
        <dbReference type="EMBL" id="PNW84220.1"/>
    </source>
</evidence>
<gene>
    <name evidence="1" type="ORF">CHLRE_04g225776v5</name>
</gene>
<dbReference type="AlphaFoldDB" id="A0A2K3DUJ9"/>
<accession>A0A2K3DUJ9</accession>
<dbReference type="Gramene" id="PNW84220">
    <property type="protein sequence ID" value="PNW84220"/>
    <property type="gene ID" value="CHLRE_04g225776v5"/>
</dbReference>
<keyword evidence="2" id="KW-1185">Reference proteome</keyword>
<dbReference type="GeneID" id="5717907"/>
<dbReference type="Proteomes" id="UP000006906">
    <property type="component" value="Chromosome 4"/>
</dbReference>
<reference evidence="1 2" key="1">
    <citation type="journal article" date="2007" name="Science">
        <title>The Chlamydomonas genome reveals the evolution of key animal and plant functions.</title>
        <authorList>
            <person name="Merchant S.S."/>
            <person name="Prochnik S.E."/>
            <person name="Vallon O."/>
            <person name="Harris E.H."/>
            <person name="Karpowicz S.J."/>
            <person name="Witman G.B."/>
            <person name="Terry A."/>
            <person name="Salamov A."/>
            <person name="Fritz-Laylin L.K."/>
            <person name="Marechal-Drouard L."/>
            <person name="Marshall W.F."/>
            <person name="Qu L.H."/>
            <person name="Nelson D.R."/>
            <person name="Sanderfoot A.A."/>
            <person name="Spalding M.H."/>
            <person name="Kapitonov V.V."/>
            <person name="Ren Q."/>
            <person name="Ferris P."/>
            <person name="Lindquist E."/>
            <person name="Shapiro H."/>
            <person name="Lucas S.M."/>
            <person name="Grimwood J."/>
            <person name="Schmutz J."/>
            <person name="Cardol P."/>
            <person name="Cerutti H."/>
            <person name="Chanfreau G."/>
            <person name="Chen C.L."/>
            <person name="Cognat V."/>
            <person name="Croft M.T."/>
            <person name="Dent R."/>
            <person name="Dutcher S."/>
            <person name="Fernandez E."/>
            <person name="Fukuzawa H."/>
            <person name="Gonzalez-Ballester D."/>
            <person name="Gonzalez-Halphen D."/>
            <person name="Hallmann A."/>
            <person name="Hanikenne M."/>
            <person name="Hippler M."/>
            <person name="Inwood W."/>
            <person name="Jabbari K."/>
            <person name="Kalanon M."/>
            <person name="Kuras R."/>
            <person name="Lefebvre P.A."/>
            <person name="Lemaire S.D."/>
            <person name="Lobanov A.V."/>
            <person name="Lohr M."/>
            <person name="Manuell A."/>
            <person name="Meier I."/>
            <person name="Mets L."/>
            <person name="Mittag M."/>
            <person name="Mittelmeier T."/>
            <person name="Moroney J.V."/>
            <person name="Moseley J."/>
            <person name="Napoli C."/>
            <person name="Nedelcu A.M."/>
            <person name="Niyogi K."/>
            <person name="Novoselov S.V."/>
            <person name="Paulsen I.T."/>
            <person name="Pazour G."/>
            <person name="Purton S."/>
            <person name="Ral J.P."/>
            <person name="Riano-Pachon D.M."/>
            <person name="Riekhof W."/>
            <person name="Rymarquis L."/>
            <person name="Schroda M."/>
            <person name="Stern D."/>
            <person name="Umen J."/>
            <person name="Willows R."/>
            <person name="Wilson N."/>
            <person name="Zimmer S.L."/>
            <person name="Allmer J."/>
            <person name="Balk J."/>
            <person name="Bisova K."/>
            <person name="Chen C.J."/>
            <person name="Elias M."/>
            <person name="Gendler K."/>
            <person name="Hauser C."/>
            <person name="Lamb M.R."/>
            <person name="Ledford H."/>
            <person name="Long J.C."/>
            <person name="Minagawa J."/>
            <person name="Page M.D."/>
            <person name="Pan J."/>
            <person name="Pootakham W."/>
            <person name="Roje S."/>
            <person name="Rose A."/>
            <person name="Stahlberg E."/>
            <person name="Terauchi A.M."/>
            <person name="Yang P."/>
            <person name="Ball S."/>
            <person name="Bowler C."/>
            <person name="Dieckmann C.L."/>
            <person name="Gladyshev V.N."/>
            <person name="Green P."/>
            <person name="Jorgensen R."/>
            <person name="Mayfield S."/>
            <person name="Mueller-Roeber B."/>
            <person name="Rajamani S."/>
            <person name="Sayre R.T."/>
            <person name="Brokstein P."/>
            <person name="Dubchak I."/>
            <person name="Goodstein D."/>
            <person name="Hornick L."/>
            <person name="Huang Y.W."/>
            <person name="Jhaveri J."/>
            <person name="Luo Y."/>
            <person name="Martinez D."/>
            <person name="Ngau W.C."/>
            <person name="Otillar B."/>
            <person name="Poliakov A."/>
            <person name="Porter A."/>
            <person name="Szajkowski L."/>
            <person name="Werner G."/>
            <person name="Zhou K."/>
            <person name="Grigoriev I.V."/>
            <person name="Rokhsar D.S."/>
            <person name="Grossman A.R."/>
        </authorList>
    </citation>
    <scope>NUCLEOTIDE SEQUENCE [LARGE SCALE GENOMIC DNA]</scope>
    <source>
        <strain evidence="2">CC-503</strain>
    </source>
</reference>
<dbReference type="RefSeq" id="XP_042925345.1">
    <property type="nucleotide sequence ID" value="XM_043061993.1"/>
</dbReference>
<dbReference type="InParanoid" id="A0A2K3DUJ9"/>
<organism evidence="1 2">
    <name type="scientific">Chlamydomonas reinhardtii</name>
    <name type="common">Chlamydomonas smithii</name>
    <dbReference type="NCBI Taxonomy" id="3055"/>
    <lineage>
        <taxon>Eukaryota</taxon>
        <taxon>Viridiplantae</taxon>
        <taxon>Chlorophyta</taxon>
        <taxon>core chlorophytes</taxon>
        <taxon>Chlorophyceae</taxon>
        <taxon>CS clade</taxon>
        <taxon>Chlamydomonadales</taxon>
        <taxon>Chlamydomonadaceae</taxon>
        <taxon>Chlamydomonas</taxon>
    </lineage>
</organism>
<proteinExistence type="predicted"/>
<dbReference type="EMBL" id="CM008965">
    <property type="protein sequence ID" value="PNW84220.1"/>
    <property type="molecule type" value="Genomic_DNA"/>
</dbReference>
<protein>
    <submittedName>
        <fullName evidence="1">Uncharacterized protein</fullName>
    </submittedName>
</protein>
<evidence type="ECO:0000313" key="2">
    <source>
        <dbReference type="Proteomes" id="UP000006906"/>
    </source>
</evidence>
<sequence>MSKPLSALGCGAHRLGRRLIRVCGPLIQLGGPSLGRSSQQLRAAETARVIPLQQL</sequence>
<dbReference type="KEGG" id="cre:CHLRE_04g225776v5"/>
<name>A0A2K3DUJ9_CHLRE</name>